<dbReference type="Gene3D" id="3.10.20.30">
    <property type="match status" value="1"/>
</dbReference>
<dbReference type="EMBL" id="WKJJ01000004">
    <property type="protein sequence ID" value="MRV71734.1"/>
    <property type="molecule type" value="Genomic_DNA"/>
</dbReference>
<dbReference type="SUPFAM" id="SSF52343">
    <property type="entry name" value="Ferredoxin reductase-like, C-terminal NADP-linked domain"/>
    <property type="match status" value="1"/>
</dbReference>
<dbReference type="PROSITE" id="PS51384">
    <property type="entry name" value="FAD_FR"/>
    <property type="match status" value="1"/>
</dbReference>
<dbReference type="Pfam" id="PF00111">
    <property type="entry name" value="Fer2"/>
    <property type="match status" value="1"/>
</dbReference>
<feature type="domain" description="FAD-binding FR-type" evidence="8">
    <location>
        <begin position="14"/>
        <end position="116"/>
    </location>
</feature>
<reference evidence="9 10" key="1">
    <citation type="submission" date="2019-11" db="EMBL/GenBank/DDBJ databases">
        <title>Novel species isolated from a subtropical stream in China.</title>
        <authorList>
            <person name="Lu H."/>
        </authorList>
    </citation>
    <scope>NUCLEOTIDE SEQUENCE [LARGE SCALE GENOMIC DNA]</scope>
    <source>
        <strain evidence="9 10">FT92W</strain>
    </source>
</reference>
<dbReference type="InterPro" id="IPR017927">
    <property type="entry name" value="FAD-bd_FR_type"/>
</dbReference>
<evidence type="ECO:0000256" key="6">
    <source>
        <dbReference type="ARBA" id="ARBA00023014"/>
    </source>
</evidence>
<protein>
    <submittedName>
        <fullName evidence="9">2Fe-2S iron-sulfur cluster binding domain-containing protein</fullName>
    </submittedName>
</protein>
<dbReference type="PROSITE" id="PS00197">
    <property type="entry name" value="2FE2S_FER_1"/>
    <property type="match status" value="1"/>
</dbReference>
<name>A0A7X2IKN5_9BURK</name>
<evidence type="ECO:0000256" key="3">
    <source>
        <dbReference type="ARBA" id="ARBA00022723"/>
    </source>
</evidence>
<keyword evidence="1" id="KW-0285">Flavoprotein</keyword>
<dbReference type="InterPro" id="IPR050415">
    <property type="entry name" value="MRET"/>
</dbReference>
<evidence type="ECO:0000256" key="2">
    <source>
        <dbReference type="ARBA" id="ARBA00022714"/>
    </source>
</evidence>
<dbReference type="CDD" id="cd00207">
    <property type="entry name" value="fer2"/>
    <property type="match status" value="1"/>
</dbReference>
<evidence type="ECO:0000256" key="1">
    <source>
        <dbReference type="ARBA" id="ARBA00022630"/>
    </source>
</evidence>
<gene>
    <name evidence="9" type="ORF">GJ700_08335</name>
</gene>
<keyword evidence="5" id="KW-0408">Iron</keyword>
<evidence type="ECO:0000256" key="5">
    <source>
        <dbReference type="ARBA" id="ARBA00023004"/>
    </source>
</evidence>
<accession>A0A7X2IKN5</accession>
<dbReference type="Gene3D" id="2.40.30.10">
    <property type="entry name" value="Translation factors"/>
    <property type="match status" value="1"/>
</dbReference>
<feature type="domain" description="2Fe-2S ferredoxin-type" evidence="7">
    <location>
        <begin position="247"/>
        <end position="330"/>
    </location>
</feature>
<sequence length="330" mass="35105">MGGWLRRHIAARSNGLQRLVVRDKHHVARDVYAFELVHPRGRRLPAWTAGAHIDVHTAPGLVRQYSLCGDPRDRSRYQIAVHRCTPSRGGSDAMHDAVHAGDRITIGMPRNRFALAPDSPHTVLLAGGIGLTPLLAMAETLSASGASFELHYCTRSPLHAAFSERLHERRFCGRVLFHFSNTVGRAAFDSLLAAPQRGAHLYICGAAGFTDAALAAAERQGWPAAHVHTERFSAPPGPQADSAQAAFDVVIASTGRVVPVAAGQSALAALHGAGVAIPTSCGQGLCGTCVTGVLEGEPDHRDHCLTDEARAVSFTPCCSRARGPQLVLDL</sequence>
<evidence type="ECO:0000313" key="9">
    <source>
        <dbReference type="EMBL" id="MRV71734.1"/>
    </source>
</evidence>
<dbReference type="InterPro" id="IPR039261">
    <property type="entry name" value="FNR_nucleotide-bd"/>
</dbReference>
<proteinExistence type="predicted"/>
<dbReference type="PRINTS" id="PR00409">
    <property type="entry name" value="PHDIOXRDTASE"/>
</dbReference>
<evidence type="ECO:0000259" key="8">
    <source>
        <dbReference type="PROSITE" id="PS51384"/>
    </source>
</evidence>
<dbReference type="GO" id="GO:0046872">
    <property type="term" value="F:metal ion binding"/>
    <property type="evidence" value="ECO:0007669"/>
    <property type="project" value="UniProtKB-KW"/>
</dbReference>
<dbReference type="PANTHER" id="PTHR47354">
    <property type="entry name" value="NADH OXIDOREDUCTASE HCR"/>
    <property type="match status" value="1"/>
</dbReference>
<dbReference type="InterPro" id="IPR006058">
    <property type="entry name" value="2Fe2S_fd_BS"/>
</dbReference>
<dbReference type="PROSITE" id="PS51085">
    <property type="entry name" value="2FE2S_FER_2"/>
    <property type="match status" value="1"/>
</dbReference>
<dbReference type="InterPro" id="IPR001041">
    <property type="entry name" value="2Fe-2S_ferredoxin-type"/>
</dbReference>
<dbReference type="SUPFAM" id="SSF63380">
    <property type="entry name" value="Riboflavin synthase domain-like"/>
    <property type="match status" value="1"/>
</dbReference>
<dbReference type="AlphaFoldDB" id="A0A7X2IKN5"/>
<dbReference type="InterPro" id="IPR017938">
    <property type="entry name" value="Riboflavin_synthase-like_b-brl"/>
</dbReference>
<evidence type="ECO:0000313" key="10">
    <source>
        <dbReference type="Proteomes" id="UP000446768"/>
    </source>
</evidence>
<dbReference type="GO" id="GO:0016491">
    <property type="term" value="F:oxidoreductase activity"/>
    <property type="evidence" value="ECO:0007669"/>
    <property type="project" value="UniProtKB-KW"/>
</dbReference>
<keyword evidence="2" id="KW-0001">2Fe-2S</keyword>
<evidence type="ECO:0000259" key="7">
    <source>
        <dbReference type="PROSITE" id="PS51085"/>
    </source>
</evidence>
<dbReference type="Gene3D" id="3.40.50.80">
    <property type="entry name" value="Nucleotide-binding domain of ferredoxin-NADP reductase (FNR) module"/>
    <property type="match status" value="1"/>
</dbReference>
<dbReference type="SUPFAM" id="SSF54292">
    <property type="entry name" value="2Fe-2S ferredoxin-like"/>
    <property type="match status" value="1"/>
</dbReference>
<evidence type="ECO:0000256" key="4">
    <source>
        <dbReference type="ARBA" id="ARBA00023002"/>
    </source>
</evidence>
<keyword evidence="4" id="KW-0560">Oxidoreductase</keyword>
<organism evidence="9 10">
    <name type="scientific">Pseudoduganella rivuli</name>
    <dbReference type="NCBI Taxonomy" id="2666085"/>
    <lineage>
        <taxon>Bacteria</taxon>
        <taxon>Pseudomonadati</taxon>
        <taxon>Pseudomonadota</taxon>
        <taxon>Betaproteobacteria</taxon>
        <taxon>Burkholderiales</taxon>
        <taxon>Oxalobacteraceae</taxon>
        <taxon>Telluria group</taxon>
        <taxon>Pseudoduganella</taxon>
    </lineage>
</organism>
<keyword evidence="3" id="KW-0479">Metal-binding</keyword>
<dbReference type="PANTHER" id="PTHR47354:SF1">
    <property type="entry name" value="CARNITINE MONOOXYGENASE REDUCTASE SUBUNIT"/>
    <property type="match status" value="1"/>
</dbReference>
<keyword evidence="10" id="KW-1185">Reference proteome</keyword>
<dbReference type="GO" id="GO:0051537">
    <property type="term" value="F:2 iron, 2 sulfur cluster binding"/>
    <property type="evidence" value="ECO:0007669"/>
    <property type="project" value="UniProtKB-KW"/>
</dbReference>
<dbReference type="InterPro" id="IPR012675">
    <property type="entry name" value="Beta-grasp_dom_sf"/>
</dbReference>
<dbReference type="CDD" id="cd06185">
    <property type="entry name" value="PDR_like"/>
    <property type="match status" value="1"/>
</dbReference>
<keyword evidence="6" id="KW-0411">Iron-sulfur</keyword>
<comment type="caution">
    <text evidence="9">The sequence shown here is derived from an EMBL/GenBank/DDBJ whole genome shotgun (WGS) entry which is preliminary data.</text>
</comment>
<dbReference type="Proteomes" id="UP000446768">
    <property type="component" value="Unassembled WGS sequence"/>
</dbReference>
<dbReference type="InterPro" id="IPR036010">
    <property type="entry name" value="2Fe-2S_ferredoxin-like_sf"/>
</dbReference>